<protein>
    <submittedName>
        <fullName evidence="1">Uncharacterized protein</fullName>
    </submittedName>
</protein>
<keyword evidence="2" id="KW-1185">Reference proteome</keyword>
<name>A0A1H7UN37_9SPHN</name>
<sequence>MSGEACWQLEVLTHGSENQPVVVMDSFVSDPHGLREDASFLSFSQIGEHYPGIRAVVPEAMLRPIVAALAPVVRDVFGLGDLSVVDSFYSLVTTPPDALAPIQRLPHFDEVSPTRLALLHYLADDGERSDEDIGGTAFFRQRSTGYESVDAARLPAYRAALADDLAAHGMPNAGYIGADSPVFERIARHAGRFNRAILYRSNTLHCADIPAGMPLSADPFTGRLTVNTFLDAVAL</sequence>
<evidence type="ECO:0000313" key="1">
    <source>
        <dbReference type="EMBL" id="SEL98381.1"/>
    </source>
</evidence>
<dbReference type="RefSeq" id="WP_093007855.1">
    <property type="nucleotide sequence ID" value="NZ_FNZZ01000007.1"/>
</dbReference>
<reference evidence="2" key="1">
    <citation type="submission" date="2016-10" db="EMBL/GenBank/DDBJ databases">
        <authorList>
            <person name="Varghese N."/>
            <person name="Submissions S."/>
        </authorList>
    </citation>
    <scope>NUCLEOTIDE SEQUENCE [LARGE SCALE GENOMIC DNA]</scope>
    <source>
        <strain evidence="2">JS21-1</strain>
    </source>
</reference>
<dbReference type="AlphaFoldDB" id="A0A1H7UN37"/>
<dbReference type="Proteomes" id="UP000199214">
    <property type="component" value="Unassembled WGS sequence"/>
</dbReference>
<dbReference type="Pfam" id="PF20043">
    <property type="entry name" value="DUF6445"/>
    <property type="match status" value="1"/>
</dbReference>
<proteinExistence type="predicted"/>
<dbReference type="STRING" id="1855283.SAMN05216382_3050"/>
<gene>
    <name evidence="1" type="ORF">SAMN05216382_3050</name>
</gene>
<organism evidence="1 2">
    <name type="scientific">Sphingomonas palmae</name>
    <dbReference type="NCBI Taxonomy" id="1855283"/>
    <lineage>
        <taxon>Bacteria</taxon>
        <taxon>Pseudomonadati</taxon>
        <taxon>Pseudomonadota</taxon>
        <taxon>Alphaproteobacteria</taxon>
        <taxon>Sphingomonadales</taxon>
        <taxon>Sphingomonadaceae</taxon>
        <taxon>Sphingomonas</taxon>
    </lineage>
</organism>
<dbReference type="OrthoDB" id="7630206at2"/>
<evidence type="ECO:0000313" key="2">
    <source>
        <dbReference type="Proteomes" id="UP000199214"/>
    </source>
</evidence>
<dbReference type="InterPro" id="IPR045617">
    <property type="entry name" value="DUF6445"/>
</dbReference>
<dbReference type="EMBL" id="FNZZ01000007">
    <property type="protein sequence ID" value="SEL98381.1"/>
    <property type="molecule type" value="Genomic_DNA"/>
</dbReference>
<accession>A0A1H7UN37</accession>